<evidence type="ECO:0008006" key="4">
    <source>
        <dbReference type="Google" id="ProtNLM"/>
    </source>
</evidence>
<dbReference type="Proteomes" id="UP000198964">
    <property type="component" value="Unassembled WGS sequence"/>
</dbReference>
<reference evidence="2 3" key="1">
    <citation type="submission" date="2016-10" db="EMBL/GenBank/DDBJ databases">
        <authorList>
            <person name="de Groot N.N."/>
        </authorList>
    </citation>
    <scope>NUCLEOTIDE SEQUENCE [LARGE SCALE GENOMIC DNA]</scope>
    <source>
        <strain evidence="2 3">CGMCC 1.9156</strain>
    </source>
</reference>
<proteinExistence type="predicted"/>
<dbReference type="EMBL" id="FONW01000009">
    <property type="protein sequence ID" value="SFF57334.1"/>
    <property type="molecule type" value="Genomic_DNA"/>
</dbReference>
<dbReference type="STRING" id="655355.SAMN05216283_109172"/>
<evidence type="ECO:0000313" key="3">
    <source>
        <dbReference type="Proteomes" id="UP000198964"/>
    </source>
</evidence>
<evidence type="ECO:0000256" key="1">
    <source>
        <dbReference type="SAM" id="MobiDB-lite"/>
    </source>
</evidence>
<feature type="region of interest" description="Disordered" evidence="1">
    <location>
        <begin position="127"/>
        <end position="152"/>
    </location>
</feature>
<dbReference type="RefSeq" id="WP_093920849.1">
    <property type="nucleotide sequence ID" value="NZ_FONW01000009.1"/>
</dbReference>
<evidence type="ECO:0000313" key="2">
    <source>
        <dbReference type="EMBL" id="SFF57334.1"/>
    </source>
</evidence>
<accession>A0A1I2JRY4</accession>
<gene>
    <name evidence="2" type="ORF">SAMN05216283_109172</name>
</gene>
<organism evidence="2 3">
    <name type="scientific">Sunxiuqinia elliptica</name>
    <dbReference type="NCBI Taxonomy" id="655355"/>
    <lineage>
        <taxon>Bacteria</taxon>
        <taxon>Pseudomonadati</taxon>
        <taxon>Bacteroidota</taxon>
        <taxon>Bacteroidia</taxon>
        <taxon>Marinilabiliales</taxon>
        <taxon>Prolixibacteraceae</taxon>
        <taxon>Sunxiuqinia</taxon>
    </lineage>
</organism>
<name>A0A1I2JRY4_9BACT</name>
<protein>
    <recommendedName>
        <fullName evidence="4">Tetratricopeptide repeat protein</fullName>
    </recommendedName>
</protein>
<sequence length="203" mass="23883">MQKEAFYDYLQHPEKLNSTSLDELKQVVESYPAFQSAWILLLKNMKMLNHPEFENYLEQGAIRIADRRKLYHFLHQEEAEQELEPAVEPQSELDPLAKEYMAPGYYLLDAPRETKQEESLVDLIRSIRKTEAPKPETSPDISGEEQTQPEAEHSFVTETLAKIYWQQKHYKKAIQAYEKLSLKYPEKNTYFAGQIEKLKKLTN</sequence>
<dbReference type="AlphaFoldDB" id="A0A1I2JRY4"/>
<keyword evidence="3" id="KW-1185">Reference proteome</keyword>